<dbReference type="PROSITE" id="PS50878">
    <property type="entry name" value="RT_POL"/>
    <property type="match status" value="1"/>
</dbReference>
<protein>
    <submittedName>
        <fullName evidence="2">Reverse transcriptase</fullName>
    </submittedName>
</protein>
<dbReference type="InterPro" id="IPR012337">
    <property type="entry name" value="RNaseH-like_sf"/>
</dbReference>
<dbReference type="GO" id="GO:0003964">
    <property type="term" value="F:RNA-directed DNA polymerase activity"/>
    <property type="evidence" value="ECO:0007669"/>
    <property type="project" value="UniProtKB-KW"/>
</dbReference>
<keyword evidence="3" id="KW-1185">Reference proteome</keyword>
<dbReference type="InterPro" id="IPR036397">
    <property type="entry name" value="RNaseH_sf"/>
</dbReference>
<name>A0A5B6W820_9ROSI</name>
<dbReference type="InterPro" id="IPR000477">
    <property type="entry name" value="RT_dom"/>
</dbReference>
<accession>A0A5B6W820</accession>
<keyword evidence="2" id="KW-0808">Transferase</keyword>
<comment type="caution">
    <text evidence="2">The sequence shown here is derived from an EMBL/GenBank/DDBJ whole genome shotgun (WGS) entry which is preliminary data.</text>
</comment>
<dbReference type="SUPFAM" id="SSF53098">
    <property type="entry name" value="Ribonuclease H-like"/>
    <property type="match status" value="1"/>
</dbReference>
<dbReference type="GO" id="GO:0003676">
    <property type="term" value="F:nucleic acid binding"/>
    <property type="evidence" value="ECO:0007669"/>
    <property type="project" value="InterPro"/>
</dbReference>
<keyword evidence="2" id="KW-0548">Nucleotidyltransferase</keyword>
<organism evidence="2 3">
    <name type="scientific">Gossypium australe</name>
    <dbReference type="NCBI Taxonomy" id="47621"/>
    <lineage>
        <taxon>Eukaryota</taxon>
        <taxon>Viridiplantae</taxon>
        <taxon>Streptophyta</taxon>
        <taxon>Embryophyta</taxon>
        <taxon>Tracheophyta</taxon>
        <taxon>Spermatophyta</taxon>
        <taxon>Magnoliopsida</taxon>
        <taxon>eudicotyledons</taxon>
        <taxon>Gunneridae</taxon>
        <taxon>Pentapetalae</taxon>
        <taxon>rosids</taxon>
        <taxon>malvids</taxon>
        <taxon>Malvales</taxon>
        <taxon>Malvaceae</taxon>
        <taxon>Malvoideae</taxon>
        <taxon>Gossypium</taxon>
    </lineage>
</organism>
<dbReference type="InterPro" id="IPR052343">
    <property type="entry name" value="Retrotransposon-Effector_Assoc"/>
</dbReference>
<dbReference type="Gene3D" id="3.30.420.10">
    <property type="entry name" value="Ribonuclease H-like superfamily/Ribonuclease H"/>
    <property type="match status" value="1"/>
</dbReference>
<dbReference type="OrthoDB" id="1421278at2759"/>
<dbReference type="Pfam" id="PF13456">
    <property type="entry name" value="RVT_3"/>
    <property type="match status" value="1"/>
</dbReference>
<dbReference type="Pfam" id="PF00078">
    <property type="entry name" value="RVT_1"/>
    <property type="match status" value="1"/>
</dbReference>
<dbReference type="InterPro" id="IPR002156">
    <property type="entry name" value="RNaseH_domain"/>
</dbReference>
<dbReference type="InterPro" id="IPR044730">
    <property type="entry name" value="RNase_H-like_dom_plant"/>
</dbReference>
<dbReference type="InterPro" id="IPR036691">
    <property type="entry name" value="Endo/exonu/phosph_ase_sf"/>
</dbReference>
<dbReference type="CDD" id="cd06222">
    <property type="entry name" value="RNase_H_like"/>
    <property type="match status" value="1"/>
</dbReference>
<keyword evidence="2" id="KW-0695">RNA-directed DNA polymerase</keyword>
<dbReference type="Gene3D" id="3.60.10.10">
    <property type="entry name" value="Endonuclease/exonuclease/phosphatase"/>
    <property type="match status" value="1"/>
</dbReference>
<dbReference type="EMBL" id="SMMG02000004">
    <property type="protein sequence ID" value="KAA3477433.1"/>
    <property type="molecule type" value="Genomic_DNA"/>
</dbReference>
<evidence type="ECO:0000313" key="3">
    <source>
        <dbReference type="Proteomes" id="UP000325315"/>
    </source>
</evidence>
<reference evidence="3" key="1">
    <citation type="journal article" date="2019" name="Plant Biotechnol. J.">
        <title>Genome sequencing of the Australian wild diploid species Gossypium australe highlights disease resistance and delayed gland morphogenesis.</title>
        <authorList>
            <person name="Cai Y."/>
            <person name="Cai X."/>
            <person name="Wang Q."/>
            <person name="Wang P."/>
            <person name="Zhang Y."/>
            <person name="Cai C."/>
            <person name="Xu Y."/>
            <person name="Wang K."/>
            <person name="Zhou Z."/>
            <person name="Wang C."/>
            <person name="Geng S."/>
            <person name="Li B."/>
            <person name="Dong Q."/>
            <person name="Hou Y."/>
            <person name="Wang H."/>
            <person name="Ai P."/>
            <person name="Liu Z."/>
            <person name="Yi F."/>
            <person name="Sun M."/>
            <person name="An G."/>
            <person name="Cheng J."/>
            <person name="Zhang Y."/>
            <person name="Shi Q."/>
            <person name="Xie Y."/>
            <person name="Shi X."/>
            <person name="Chang Y."/>
            <person name="Huang F."/>
            <person name="Chen Y."/>
            <person name="Hong S."/>
            <person name="Mi L."/>
            <person name="Sun Q."/>
            <person name="Zhang L."/>
            <person name="Zhou B."/>
            <person name="Peng R."/>
            <person name="Zhang X."/>
            <person name="Liu F."/>
        </authorList>
    </citation>
    <scope>NUCLEOTIDE SEQUENCE [LARGE SCALE GENOMIC DNA]</scope>
    <source>
        <strain evidence="3">cv. PA1801</strain>
    </source>
</reference>
<dbReference type="Proteomes" id="UP000325315">
    <property type="component" value="Unassembled WGS sequence"/>
</dbReference>
<feature type="domain" description="Reverse transcriptase" evidence="1">
    <location>
        <begin position="393"/>
        <end position="652"/>
    </location>
</feature>
<dbReference type="CDD" id="cd01650">
    <property type="entry name" value="RT_nLTR_like"/>
    <property type="match status" value="1"/>
</dbReference>
<dbReference type="PANTHER" id="PTHR46890:SF48">
    <property type="entry name" value="RNA-DIRECTED DNA POLYMERASE"/>
    <property type="match status" value="1"/>
</dbReference>
<evidence type="ECO:0000313" key="2">
    <source>
        <dbReference type="EMBL" id="KAA3477433.1"/>
    </source>
</evidence>
<dbReference type="InterPro" id="IPR043502">
    <property type="entry name" value="DNA/RNA_pol_sf"/>
</dbReference>
<dbReference type="SUPFAM" id="SSF56672">
    <property type="entry name" value="DNA/RNA polymerases"/>
    <property type="match status" value="1"/>
</dbReference>
<evidence type="ECO:0000259" key="1">
    <source>
        <dbReference type="PROSITE" id="PS50878"/>
    </source>
</evidence>
<dbReference type="SUPFAM" id="SSF56219">
    <property type="entry name" value="DNase I-like"/>
    <property type="match status" value="1"/>
</dbReference>
<sequence length="1035" mass="118392">MRHTLPSCEAIKHAEKDKIKEDPPFTLALKAECSFFGRENVKLNAIPKKIKYQCLYTSLLEESREIGLKEGDNCNMRQIDDLQLTEVEKVSKSQEEGMIVNKEDHYNEASIARKRKLIESDNRDYDKERTIEDAVKRMKYNVQVPEIRRLRFLLKQHNPNMVFFMETKIDDKRMERIRRRSGFVNGIDVGAEGSRGGLCLAWREEIKVSLKTFSKNHIDILIEESNIHGDGDFNEILYSFEKSGGQPREERKMAAFRERARANWLQLGDKNSAFFHKYASARRRINTINRLESAEGLEVTDELGINETASNYFQNLFSSNGVGNSSYLLKGIGTNISSEINTALLSTYSAEEVHKALQWMGPTKAPGCNGFPALFFQKYWHIAGKDVEAFCLGVLNEGKDFEFTNRIDIVLIPISPNPINLVNFRPISLCTILYKIVAKTIANRLQNYIGRCIDSAQSVFVPGRLILDNMLIAYEILHTLRQKRTRKKGFMAVKLDMSKAYDRVEWSFLKNVILQMGFAENWVALVMKCVSTVFYAVNINENRGKIFQPIRGLQQGDPLSPYLFLICSEGLSALIRLADREGVLKGVKASRRGPVISHLLFADDCIFFGEATKERATFLKDILKQSKEEGGMGFRNMSQFNISLLAKQGWRIMNNVNSLVTKVLKAKYFPNGQFLNSRLGNSSSYTWKSIWAAKDALRKGLVWRVGRGTNISIDNDAWIQDAFNFRLSSEVDSMRDLNAHMLIDNNERKWKVELIKYTFAEEDVERILRIPLASDPHDDFLAWGVNMQHKKLVTDSSYPRCGERAETIDHLFRECPVIVEVWSSLLLQNVPLTDHRDFEQWLTWVFEQLNPYTCHIFCCALWAIWGDRNSRIHNKKVNTGKEIGSFIINYIAELDGLESRKSRKIKEIRSWRPPPQKSIKINFDGAFDGHNNISVSGIVVRNNKGLTLLSCSEIHNEVTSAFAVEALASWKAVKIGLENTWPDVIVEGDSLATERGTQAEVLGREAREMENFLEENGFPGKEIIIQGSNYDDRYL</sequence>
<proteinExistence type="predicted"/>
<dbReference type="AlphaFoldDB" id="A0A5B6W820"/>
<gene>
    <name evidence="2" type="ORF">EPI10_011318</name>
</gene>
<dbReference type="PANTHER" id="PTHR46890">
    <property type="entry name" value="NON-LTR RETROLELEMENT REVERSE TRANSCRIPTASE-LIKE PROTEIN-RELATED"/>
    <property type="match status" value="1"/>
</dbReference>
<dbReference type="GO" id="GO:0004523">
    <property type="term" value="F:RNA-DNA hybrid ribonuclease activity"/>
    <property type="evidence" value="ECO:0007669"/>
    <property type="project" value="InterPro"/>
</dbReference>